<dbReference type="PANTHER" id="PTHR23501:SF109">
    <property type="entry name" value="MAJOR FACILITATOR SUPERFAMILY (MFS) PROFILE DOMAIN-CONTAINING PROTEIN-RELATED"/>
    <property type="match status" value="1"/>
</dbReference>
<keyword evidence="4 7" id="KW-1133">Transmembrane helix</keyword>
<dbReference type="InterPro" id="IPR036259">
    <property type="entry name" value="MFS_trans_sf"/>
</dbReference>
<dbReference type="InterPro" id="IPR010573">
    <property type="entry name" value="MFS_Str1/Tri12-like"/>
</dbReference>
<proteinExistence type="predicted"/>
<accession>A0ABR3ZJT9</accession>
<dbReference type="PANTHER" id="PTHR23501">
    <property type="entry name" value="MAJOR FACILITATOR SUPERFAMILY"/>
    <property type="match status" value="1"/>
</dbReference>
<keyword evidence="3 7" id="KW-0812">Transmembrane</keyword>
<dbReference type="Pfam" id="PF06609">
    <property type="entry name" value="TRI12"/>
    <property type="match status" value="1"/>
</dbReference>
<evidence type="ECO:0000256" key="6">
    <source>
        <dbReference type="SAM" id="MobiDB-lite"/>
    </source>
</evidence>
<organism evidence="9 10">
    <name type="scientific">Sporothrix stenoceras</name>
    <dbReference type="NCBI Taxonomy" id="5173"/>
    <lineage>
        <taxon>Eukaryota</taxon>
        <taxon>Fungi</taxon>
        <taxon>Dikarya</taxon>
        <taxon>Ascomycota</taxon>
        <taxon>Pezizomycotina</taxon>
        <taxon>Sordariomycetes</taxon>
        <taxon>Sordariomycetidae</taxon>
        <taxon>Ophiostomatales</taxon>
        <taxon>Ophiostomataceae</taxon>
        <taxon>Sporothrix</taxon>
    </lineage>
</organism>
<feature type="transmembrane region" description="Helical" evidence="7">
    <location>
        <begin position="448"/>
        <end position="472"/>
    </location>
</feature>
<evidence type="ECO:0000256" key="5">
    <source>
        <dbReference type="ARBA" id="ARBA00023136"/>
    </source>
</evidence>
<feature type="transmembrane region" description="Helical" evidence="7">
    <location>
        <begin position="118"/>
        <end position="136"/>
    </location>
</feature>
<evidence type="ECO:0000256" key="2">
    <source>
        <dbReference type="ARBA" id="ARBA00022448"/>
    </source>
</evidence>
<dbReference type="PROSITE" id="PS50850">
    <property type="entry name" value="MFS"/>
    <property type="match status" value="1"/>
</dbReference>
<feature type="transmembrane region" description="Helical" evidence="7">
    <location>
        <begin position="88"/>
        <end position="106"/>
    </location>
</feature>
<evidence type="ECO:0000313" key="10">
    <source>
        <dbReference type="Proteomes" id="UP001583186"/>
    </source>
</evidence>
<dbReference type="SUPFAM" id="SSF103473">
    <property type="entry name" value="MFS general substrate transporter"/>
    <property type="match status" value="1"/>
</dbReference>
<dbReference type="EMBL" id="JAWCUI010000008">
    <property type="protein sequence ID" value="KAL1900983.1"/>
    <property type="molecule type" value="Genomic_DNA"/>
</dbReference>
<feature type="transmembrane region" description="Helical" evidence="7">
    <location>
        <begin position="318"/>
        <end position="340"/>
    </location>
</feature>
<feature type="transmembrane region" description="Helical" evidence="7">
    <location>
        <begin position="390"/>
        <end position="410"/>
    </location>
</feature>
<feature type="transmembrane region" description="Helical" evidence="7">
    <location>
        <begin position="360"/>
        <end position="383"/>
    </location>
</feature>
<feature type="transmembrane region" description="Helical" evidence="7">
    <location>
        <begin position="246"/>
        <end position="268"/>
    </location>
</feature>
<protein>
    <recommendedName>
        <fullName evidence="8">Major facilitator superfamily (MFS) profile domain-containing protein</fullName>
    </recommendedName>
</protein>
<name>A0ABR3ZJT9_9PEZI</name>
<evidence type="ECO:0000313" key="9">
    <source>
        <dbReference type="EMBL" id="KAL1900983.1"/>
    </source>
</evidence>
<evidence type="ECO:0000256" key="4">
    <source>
        <dbReference type="ARBA" id="ARBA00022989"/>
    </source>
</evidence>
<keyword evidence="2" id="KW-0813">Transport</keyword>
<evidence type="ECO:0000256" key="3">
    <source>
        <dbReference type="ARBA" id="ARBA00022692"/>
    </source>
</evidence>
<feature type="transmembrane region" description="Helical" evidence="7">
    <location>
        <begin position="174"/>
        <end position="193"/>
    </location>
</feature>
<evidence type="ECO:0000259" key="8">
    <source>
        <dbReference type="PROSITE" id="PS50850"/>
    </source>
</evidence>
<feature type="transmembrane region" description="Helical" evidence="7">
    <location>
        <begin position="539"/>
        <end position="560"/>
    </location>
</feature>
<comment type="caution">
    <text evidence="9">The sequence shown here is derived from an EMBL/GenBank/DDBJ whole genome shotgun (WGS) entry which is preliminary data.</text>
</comment>
<evidence type="ECO:0000256" key="7">
    <source>
        <dbReference type="SAM" id="Phobius"/>
    </source>
</evidence>
<feature type="transmembrane region" description="Helical" evidence="7">
    <location>
        <begin position="50"/>
        <end position="68"/>
    </location>
</feature>
<feature type="region of interest" description="Disordered" evidence="6">
    <location>
        <begin position="595"/>
        <end position="623"/>
    </location>
</feature>
<gene>
    <name evidence="9" type="ORF">Sste5346_002046</name>
</gene>
<sequence>MTDEIGPAPDHAYPGVTDLDQEVKQDELRSQALAAEVDTLPQGYYSSWRFLGTFAGTAFNLAGTYFAFEAAAGVISIINEDIGPSTNGYLFSIVWTIAQAISILLFGRNSDQFGRRNIALAANVIGIIGGIVAATAQSMNQLIGANAVLGLAAGIPGSYPLLTGELLSNKGKFLGTMIVVVPNVIATGFGPFLGARLAHLSSWRWIFYIYIILMVIGTALWFVFYHPPSFVQMHGEKHSKRHSLANIDYVGTILLVAGLVLLMLGISWGGTTYPWKSGHVIGLIVSGGVTLVLFVFYEIYRKQRYPIVPMHFWSDVRGFTCVVIISSITGCLQTALFILWPSAVSFIFGSSSTGWEQIGWMSSVVNLGAWAGIMIIGPLYNTVKHLKWQLIVGSAWMTAFLGAGATIAASRKGQSIAVSFLASFPMGWGEIFTMLMVQYIVSESDLGVGFAIVSASRVVLGSIFSSIFVAIYTNKLPGKYESIVVPAVEGAGLPASSVPALLTAAGAGTQDALLAVPGMNSSILQVANDSISEAYSESYAYVFYTAMALGFVCLIAALCLRDFDHYLTDHVSRQIYHREQTKVDILAAKGLQPSSDMDAATTATAGSHEKASTSNHEKAEVSA</sequence>
<feature type="domain" description="Major facilitator superfamily (MFS) profile" evidence="8">
    <location>
        <begin position="49"/>
        <end position="565"/>
    </location>
</feature>
<comment type="subcellular location">
    <subcellularLocation>
        <location evidence="1">Membrane</location>
        <topology evidence="1">Multi-pass membrane protein</topology>
    </subcellularLocation>
</comment>
<dbReference type="InterPro" id="IPR053791">
    <property type="entry name" value="MFS_Tri12-like"/>
</dbReference>
<evidence type="ECO:0000256" key="1">
    <source>
        <dbReference type="ARBA" id="ARBA00004141"/>
    </source>
</evidence>
<dbReference type="Proteomes" id="UP001583186">
    <property type="component" value="Unassembled WGS sequence"/>
</dbReference>
<dbReference type="InterPro" id="IPR020846">
    <property type="entry name" value="MFS_dom"/>
</dbReference>
<feature type="transmembrane region" description="Helical" evidence="7">
    <location>
        <begin position="416"/>
        <end position="441"/>
    </location>
</feature>
<dbReference type="Gene3D" id="1.20.1250.20">
    <property type="entry name" value="MFS general substrate transporter like domains"/>
    <property type="match status" value="1"/>
</dbReference>
<feature type="transmembrane region" description="Helical" evidence="7">
    <location>
        <begin position="205"/>
        <end position="225"/>
    </location>
</feature>
<reference evidence="9 10" key="1">
    <citation type="journal article" date="2024" name="IMA Fungus">
        <title>IMA Genome - F19 : A genome assembly and annotation guide to empower mycologists, including annotated draft genome sequences of Ceratocystis pirilliformis, Diaporthe australafricana, Fusarium ophioides, Paecilomyces lecythidis, and Sporothrix stenoceras.</title>
        <authorList>
            <person name="Aylward J."/>
            <person name="Wilson A.M."/>
            <person name="Visagie C.M."/>
            <person name="Spraker J."/>
            <person name="Barnes I."/>
            <person name="Buitendag C."/>
            <person name="Ceriani C."/>
            <person name="Del Mar Angel L."/>
            <person name="du Plessis D."/>
            <person name="Fuchs T."/>
            <person name="Gasser K."/>
            <person name="Kramer D."/>
            <person name="Li W."/>
            <person name="Munsamy K."/>
            <person name="Piso A."/>
            <person name="Price J.L."/>
            <person name="Sonnekus B."/>
            <person name="Thomas C."/>
            <person name="van der Nest A."/>
            <person name="van Dijk A."/>
            <person name="van Heerden A."/>
            <person name="van Vuuren N."/>
            <person name="Yilmaz N."/>
            <person name="Duong T.A."/>
            <person name="van der Merwe N.A."/>
            <person name="Wingfield M.J."/>
            <person name="Wingfield B.D."/>
        </authorList>
    </citation>
    <scope>NUCLEOTIDE SEQUENCE [LARGE SCALE GENOMIC DNA]</scope>
    <source>
        <strain evidence="9 10">CMW 5346</strain>
    </source>
</reference>
<dbReference type="CDD" id="cd06179">
    <property type="entry name" value="MFS_TRI12_like"/>
    <property type="match status" value="1"/>
</dbReference>
<keyword evidence="5 7" id="KW-0472">Membrane</keyword>
<feature type="transmembrane region" description="Helical" evidence="7">
    <location>
        <begin position="280"/>
        <end position="297"/>
    </location>
</feature>
<keyword evidence="10" id="KW-1185">Reference proteome</keyword>
<feature type="transmembrane region" description="Helical" evidence="7">
    <location>
        <begin position="142"/>
        <end position="162"/>
    </location>
</feature>
<feature type="compositionally biased region" description="Basic and acidic residues" evidence="6">
    <location>
        <begin position="607"/>
        <end position="623"/>
    </location>
</feature>